<gene>
    <name evidence="1" type="ORF">MNB_ARC-1_796</name>
</gene>
<organism evidence="1">
    <name type="scientific">hydrothermal vent metagenome</name>
    <dbReference type="NCBI Taxonomy" id="652676"/>
    <lineage>
        <taxon>unclassified sequences</taxon>
        <taxon>metagenomes</taxon>
        <taxon>ecological metagenomes</taxon>
    </lineage>
</organism>
<evidence type="ECO:0000313" key="1">
    <source>
        <dbReference type="EMBL" id="VAY88112.1"/>
    </source>
</evidence>
<protein>
    <submittedName>
        <fullName evidence="1">Periplasmic ATP /GTP-binding protein</fullName>
    </submittedName>
</protein>
<reference evidence="1" key="1">
    <citation type="submission" date="2018-10" db="EMBL/GenBank/DDBJ databases">
        <authorList>
            <person name="Aoki K."/>
        </authorList>
    </citation>
    <scope>NUCLEOTIDE SEQUENCE</scope>
</reference>
<sequence length="227" mass="26722">MKLAMTYLEMILSLIIISITVSISYPHFNDDRLEVAADELIAKMKYVSYLATLNDNFDVKDKYFRYKLWQIKFHNQLDKEEVAAYSILKDKRKNDDNPLDLRSKNAEFLFDNFVGKKMSPYAVRYERDRKKVDKSVLLNIVYGVDGFIFPDNCNIGKSQTLMFDRYGNVYHRYNRVKYKDGFFKSSLVKPKCNTYKLILYQGEKNNPEKKVGICVETSTSYIYKCKA</sequence>
<accession>A0A3B1DU34</accession>
<dbReference type="EMBL" id="UOYO01000046">
    <property type="protein sequence ID" value="VAY88112.1"/>
    <property type="molecule type" value="Genomic_DNA"/>
</dbReference>
<name>A0A3B1DU34_9ZZZZ</name>
<proteinExistence type="predicted"/>
<dbReference type="AlphaFoldDB" id="A0A3B1DU34"/>